<dbReference type="InterPro" id="IPR028081">
    <property type="entry name" value="Leu-bd"/>
</dbReference>
<evidence type="ECO:0000256" key="2">
    <source>
        <dbReference type="ARBA" id="ARBA00010062"/>
    </source>
</evidence>
<feature type="domain" description="Leucine-binding protein" evidence="10">
    <location>
        <begin position="31"/>
        <end position="368"/>
    </location>
</feature>
<dbReference type="PANTHER" id="PTHR47151">
    <property type="entry name" value="LEU/ILE/VAL-BINDING ABC TRANSPORTER SUBUNIT"/>
    <property type="match status" value="1"/>
</dbReference>
<dbReference type="InterPro" id="IPR001851">
    <property type="entry name" value="ABC_transp_permease"/>
</dbReference>
<organism evidence="11 12">
    <name type="scientific">Raoultella terrigena</name>
    <name type="common">Klebsiella terrigena</name>
    <dbReference type="NCBI Taxonomy" id="577"/>
    <lineage>
        <taxon>Bacteria</taxon>
        <taxon>Pseudomonadati</taxon>
        <taxon>Pseudomonadota</taxon>
        <taxon>Gammaproteobacteria</taxon>
        <taxon>Enterobacterales</taxon>
        <taxon>Enterobacteriaceae</taxon>
        <taxon>Klebsiella/Raoultella group</taxon>
        <taxon>Raoultella</taxon>
    </lineage>
</organism>
<dbReference type="Pfam" id="PF13458">
    <property type="entry name" value="Peripla_BP_6"/>
    <property type="match status" value="1"/>
</dbReference>
<dbReference type="GO" id="GO:0022857">
    <property type="term" value="F:transmembrane transporter activity"/>
    <property type="evidence" value="ECO:0007669"/>
    <property type="project" value="InterPro"/>
</dbReference>
<dbReference type="SUPFAM" id="SSF53822">
    <property type="entry name" value="Periplasmic binding protein-like I"/>
    <property type="match status" value="1"/>
</dbReference>
<name>A0A4U9CZ13_RAOTE</name>
<evidence type="ECO:0000256" key="1">
    <source>
        <dbReference type="ARBA" id="ARBA00004429"/>
    </source>
</evidence>
<evidence type="ECO:0000256" key="9">
    <source>
        <dbReference type="SAM" id="SignalP"/>
    </source>
</evidence>
<evidence type="ECO:0000313" key="12">
    <source>
        <dbReference type="Proteomes" id="UP000339249"/>
    </source>
</evidence>
<evidence type="ECO:0000256" key="6">
    <source>
        <dbReference type="ARBA" id="ARBA00022989"/>
    </source>
</evidence>
<dbReference type="AlphaFoldDB" id="A0A4U9CZ13"/>
<feature type="transmembrane region" description="Helical" evidence="8">
    <location>
        <begin position="414"/>
        <end position="436"/>
    </location>
</feature>
<keyword evidence="7 8" id="KW-0472">Membrane</keyword>
<dbReference type="CDD" id="cd06342">
    <property type="entry name" value="PBP1_ABC_LIVBP-like"/>
    <property type="match status" value="1"/>
</dbReference>
<keyword evidence="3" id="KW-1003">Cell membrane</keyword>
<feature type="transmembrane region" description="Helical" evidence="8">
    <location>
        <begin position="448"/>
        <end position="466"/>
    </location>
</feature>
<evidence type="ECO:0000256" key="7">
    <source>
        <dbReference type="ARBA" id="ARBA00023136"/>
    </source>
</evidence>
<dbReference type="EMBL" id="CABDVU010000001">
    <property type="protein sequence ID" value="VTN08978.1"/>
    <property type="molecule type" value="Genomic_DNA"/>
</dbReference>
<dbReference type="PANTHER" id="PTHR47151:SF2">
    <property type="entry name" value="AMINO ACID BINDING PROTEIN"/>
    <property type="match status" value="1"/>
</dbReference>
<gene>
    <name evidence="11" type="primary">braC_1</name>
    <name evidence="11" type="ORF">NCTC9185_00861</name>
</gene>
<evidence type="ECO:0000256" key="8">
    <source>
        <dbReference type="SAM" id="Phobius"/>
    </source>
</evidence>
<feature type="transmembrane region" description="Helical" evidence="8">
    <location>
        <begin position="472"/>
        <end position="498"/>
    </location>
</feature>
<reference evidence="11 12" key="1">
    <citation type="submission" date="2019-04" db="EMBL/GenBank/DDBJ databases">
        <authorList>
            <consortium name="Pathogen Informatics"/>
        </authorList>
    </citation>
    <scope>NUCLEOTIDE SEQUENCE [LARGE SCALE GENOMIC DNA]</scope>
    <source>
        <strain evidence="11 12">NCTC9185</strain>
    </source>
</reference>
<evidence type="ECO:0000256" key="5">
    <source>
        <dbReference type="ARBA" id="ARBA00022729"/>
    </source>
</evidence>
<evidence type="ECO:0000256" key="4">
    <source>
        <dbReference type="ARBA" id="ARBA00022692"/>
    </source>
</evidence>
<dbReference type="Proteomes" id="UP000339249">
    <property type="component" value="Unassembled WGS sequence"/>
</dbReference>
<evidence type="ECO:0000259" key="10">
    <source>
        <dbReference type="Pfam" id="PF13458"/>
    </source>
</evidence>
<dbReference type="InterPro" id="IPR028082">
    <property type="entry name" value="Peripla_BP_I"/>
</dbReference>
<evidence type="ECO:0000256" key="3">
    <source>
        <dbReference type="ARBA" id="ARBA00022475"/>
    </source>
</evidence>
<feature type="signal peptide" evidence="9">
    <location>
        <begin position="1"/>
        <end position="28"/>
    </location>
</feature>
<comment type="subcellular location">
    <subcellularLocation>
        <location evidence="1">Cell inner membrane</location>
        <topology evidence="1">Multi-pass membrane protein</topology>
    </subcellularLocation>
</comment>
<feature type="chain" id="PRO_5020346204" evidence="9">
    <location>
        <begin position="29"/>
        <end position="532"/>
    </location>
</feature>
<keyword evidence="5 9" id="KW-0732">Signal</keyword>
<dbReference type="Pfam" id="PF02653">
    <property type="entry name" value="BPD_transp_2"/>
    <property type="match status" value="1"/>
</dbReference>
<keyword evidence="4 8" id="KW-0812">Transmembrane</keyword>
<dbReference type="GO" id="GO:0005886">
    <property type="term" value="C:plasma membrane"/>
    <property type="evidence" value="ECO:0007669"/>
    <property type="project" value="UniProtKB-SubCell"/>
</dbReference>
<protein>
    <submittedName>
        <fullName evidence="11">Leucine-, isoleucine-, valine-, threonine-, and alanine-binding protein</fullName>
    </submittedName>
</protein>
<comment type="similarity">
    <text evidence="2">Belongs to the leucine-binding protein family.</text>
</comment>
<keyword evidence="6 8" id="KW-1133">Transmembrane helix</keyword>
<proteinExistence type="inferred from homology"/>
<evidence type="ECO:0000313" key="11">
    <source>
        <dbReference type="EMBL" id="VTN08978.1"/>
    </source>
</evidence>
<dbReference type="Gene3D" id="3.40.50.2300">
    <property type="match status" value="2"/>
</dbReference>
<sequence length="532" mass="57792">MNKYLMAVKVFRTSLIALSLLGSTSLLAKETVKIAFIGPLTGGASATGLGGRNSAQLAVNQHNADPAAKYTFELMKFDDECKPATGVQVVTKAATDNSIIAAIGHYCSAVAAVTVNTYHRFGLPLVVWGAVLPEITYGNNYKEIHRVNGTMINEGKLAAEYVKNSGFKRIAVIYDTTDYGKGQSKYFLQYLKENPQASVVSSFGVDISQQDFSAELTAVQKSNPDIVYFGGLTPQGVALRAQMQRMGLSKPMMGVSGILNSGFIDGVGKEAAEGVVSFHNGAPIDKYPQGAAFLKAYNMAGFKEEPDAYGPFAYSAATLIMDAVEKVGPDRKKVRDVLNHTEGYKSLVGTINFDDHRQNLTNAYQYVVQEGKWVYWPDSKYGHALGEITQFFSRSVVITKRGWFMEYSFLFQHFFNFLMLGTIYALVAVGFSLYFGVVDVVQFSHPDVMTLGGFAGLGGIVLVSALGLSGNAFALIAMLISAFVVVGIVGALIGRYLVLPLKGSSPINVLLIYSYDRNRDPRSAADFCSWRL</sequence>
<accession>A0A4U9CZ13</accession>